<feature type="compositionally biased region" description="Basic residues" evidence="1">
    <location>
        <begin position="1"/>
        <end position="11"/>
    </location>
</feature>
<reference evidence="2" key="1">
    <citation type="submission" date="2020-05" db="EMBL/GenBank/DDBJ databases">
        <title>WGS assembly of Corymbia citriodora subspecies variegata.</title>
        <authorList>
            <person name="Barry K."/>
            <person name="Hundley H."/>
            <person name="Shu S."/>
            <person name="Jenkins J."/>
            <person name="Grimwood J."/>
            <person name="Baten A."/>
        </authorList>
    </citation>
    <scope>NUCLEOTIDE SEQUENCE</scope>
    <source>
        <strain evidence="2">CV2-018</strain>
    </source>
</reference>
<dbReference type="PANTHER" id="PTHR35291">
    <property type="entry name" value="PROTEIN SHROOM-LIKE"/>
    <property type="match status" value="1"/>
</dbReference>
<feature type="region of interest" description="Disordered" evidence="1">
    <location>
        <begin position="1"/>
        <end position="93"/>
    </location>
</feature>
<evidence type="ECO:0000313" key="2">
    <source>
        <dbReference type="EMBL" id="KAF7850165.1"/>
    </source>
</evidence>
<sequence>MFRAFSTRRGHSRYEKLGNEPAARPLEGAKLKRTKSLPDRALGSSSDPAPEVASPAVAQEKPPKKVNKSHPLFGLFDARRKKKTTARPELARS</sequence>
<proteinExistence type="predicted"/>
<protein>
    <submittedName>
        <fullName evidence="2">Uncharacterized protein</fullName>
    </submittedName>
</protein>
<dbReference type="EMBL" id="MU089640">
    <property type="protein sequence ID" value="KAF7850165.1"/>
    <property type="molecule type" value="Genomic_DNA"/>
</dbReference>
<accession>A0A8T0CVY0</accession>
<dbReference type="OrthoDB" id="1097853at2759"/>
<dbReference type="PANTHER" id="PTHR35291:SF3">
    <property type="entry name" value="PROTEIN SHROOM-LIKE"/>
    <property type="match status" value="1"/>
</dbReference>
<name>A0A8T0CVY0_CORYI</name>
<dbReference type="Proteomes" id="UP000806378">
    <property type="component" value="Unassembled WGS sequence"/>
</dbReference>
<evidence type="ECO:0000256" key="1">
    <source>
        <dbReference type="SAM" id="MobiDB-lite"/>
    </source>
</evidence>
<dbReference type="Gramene" id="rna-gnl|WGS:JABURB|Cocit.L5786.1">
    <property type="protein sequence ID" value="cds-KAF7850165.1"/>
    <property type="gene ID" value="gene-BT93_L5786"/>
</dbReference>
<comment type="caution">
    <text evidence="2">The sequence shown here is derived from an EMBL/GenBank/DDBJ whole genome shotgun (WGS) entry which is preliminary data.</text>
</comment>
<keyword evidence="3" id="KW-1185">Reference proteome</keyword>
<organism evidence="2 3">
    <name type="scientific">Corymbia citriodora subsp. variegata</name>
    <dbReference type="NCBI Taxonomy" id="360336"/>
    <lineage>
        <taxon>Eukaryota</taxon>
        <taxon>Viridiplantae</taxon>
        <taxon>Streptophyta</taxon>
        <taxon>Embryophyta</taxon>
        <taxon>Tracheophyta</taxon>
        <taxon>Spermatophyta</taxon>
        <taxon>Magnoliopsida</taxon>
        <taxon>eudicotyledons</taxon>
        <taxon>Gunneridae</taxon>
        <taxon>Pentapetalae</taxon>
        <taxon>rosids</taxon>
        <taxon>malvids</taxon>
        <taxon>Myrtales</taxon>
        <taxon>Myrtaceae</taxon>
        <taxon>Myrtoideae</taxon>
        <taxon>Eucalypteae</taxon>
        <taxon>Corymbia</taxon>
    </lineage>
</organism>
<dbReference type="AlphaFoldDB" id="A0A8T0CVY0"/>
<gene>
    <name evidence="2" type="ORF">BT93_L5786</name>
</gene>
<evidence type="ECO:0000313" key="3">
    <source>
        <dbReference type="Proteomes" id="UP000806378"/>
    </source>
</evidence>